<dbReference type="VEuPathDB" id="TriTrypDB:TvY486_0006060"/>
<organism evidence="3 4">
    <name type="scientific">Trypanosoma vivax (strain Y486)</name>
    <dbReference type="NCBI Taxonomy" id="1055687"/>
    <lineage>
        <taxon>Eukaryota</taxon>
        <taxon>Discoba</taxon>
        <taxon>Euglenozoa</taxon>
        <taxon>Kinetoplastea</taxon>
        <taxon>Metakinetoplastina</taxon>
        <taxon>Trypanosomatida</taxon>
        <taxon>Trypanosomatidae</taxon>
        <taxon>Trypanosoma</taxon>
        <taxon>Duttonella</taxon>
    </lineage>
</organism>
<dbReference type="Proteomes" id="UP000009027">
    <property type="component" value="Unassembled WGS sequence"/>
</dbReference>
<protein>
    <submittedName>
        <fullName evidence="3">Uncharacterized protein</fullName>
    </submittedName>
</protein>
<proteinExistence type="predicted"/>
<reference evidence="3 4" key="1">
    <citation type="journal article" date="2012" name="Proc. Natl. Acad. Sci. U.S.A.">
        <title>Antigenic diversity is generated by distinct evolutionary mechanisms in African trypanosome species.</title>
        <authorList>
            <person name="Jackson A.P."/>
            <person name="Berry A."/>
            <person name="Aslett M."/>
            <person name="Allison H.C."/>
            <person name="Burton P."/>
            <person name="Vavrova-Anderson J."/>
            <person name="Brown R."/>
            <person name="Browne H."/>
            <person name="Corton N."/>
            <person name="Hauser H."/>
            <person name="Gamble J."/>
            <person name="Gilderthorp R."/>
            <person name="Marcello L."/>
            <person name="McQuillan J."/>
            <person name="Otto T.D."/>
            <person name="Quail M.A."/>
            <person name="Sanders M.J."/>
            <person name="van Tonder A."/>
            <person name="Ginger M.L."/>
            <person name="Field M.C."/>
            <person name="Barry J.D."/>
            <person name="Hertz-Fowler C."/>
            <person name="Berriman M."/>
        </authorList>
    </citation>
    <scope>NUCLEOTIDE SEQUENCE</scope>
    <source>
        <strain evidence="3 4">Y486</strain>
    </source>
</reference>
<feature type="coiled-coil region" evidence="1">
    <location>
        <begin position="270"/>
        <end position="333"/>
    </location>
</feature>
<evidence type="ECO:0000313" key="3">
    <source>
        <dbReference type="EMBL" id="CCD17971.1"/>
    </source>
</evidence>
<gene>
    <name evidence="3" type="ORF">TvY486_0006060</name>
</gene>
<evidence type="ECO:0000256" key="2">
    <source>
        <dbReference type="SAM" id="SignalP"/>
    </source>
</evidence>
<feature type="signal peptide" evidence="2">
    <location>
        <begin position="1"/>
        <end position="22"/>
    </location>
</feature>
<keyword evidence="2" id="KW-0732">Signal</keyword>
<sequence length="753" mass="82801">MPSAARFCVALLLVTVSHCVSAALYCTLKSSNKFTREEKCATRDLLFGWLNVTQAIIERATEVRKNATTIKNISKEIRKEGQTALSRAKQVLSALRSDSDGASAINNIINDLNSVISRVDESECNATEAAEEANRSSEEASKSFGSISIAVKGILSWAKNSELTYEGTKLMIEHIKVDGEKCPDVYNATRVLGMHANELSKSMNLTAWKVEMLNLLQSTHDKVQSDNKTCRRTFTNENSEKLRNLKSLVNSAAKRLMVAVKKFDAAHAAKEKSQLEVDALTGEIESTEKTILTSMERYGKVLCDMLKQHAMLQAELKAVKQRLERAVQEAYAREGEATKVQMNVTHTNTRVQSIVDSVLAAYRSGSSSFPNAPLSLGSVKRARRSAAGALHASQRAVLISREARSTATATEGHLEKVEKALQSFMGKLKVMLSDLQLNAEDSTTESCYSGLSELLKKDQLYIVGFASQFDERAVHQANETLTELEAKVKATESSLHGINGKMEGASNSEARAKEFEREAVSAAEEAATEVLNNTLKRLCASATELNFLDRNSRSLSERSANVRAHVSLEAEHAGAALKDASGVAEMPQYVEEGFVVANGRVAVFEKVLRRADIPRRVVTTELEGVMRGTDERTEKHYRRVNVKLWEAFSNALERNFSNVCDASRVSKLLQVLRDGTGDVSLMSPSVITELAQFAVRIDKSVLNVRRVVERAAASADKAEAAVEEAIRGAHEELLTHRCTPIYKQLLGVLGRVW</sequence>
<feature type="chain" id="PRO_5003390471" evidence="2">
    <location>
        <begin position="23"/>
        <end position="753"/>
    </location>
</feature>
<dbReference type="AlphaFoldDB" id="F9WKF1"/>
<accession>F9WKF1</accession>
<evidence type="ECO:0000256" key="1">
    <source>
        <dbReference type="SAM" id="Coils"/>
    </source>
</evidence>
<keyword evidence="1" id="KW-0175">Coiled coil</keyword>
<keyword evidence="4" id="KW-1185">Reference proteome</keyword>
<dbReference type="EMBL" id="CAEX01000121">
    <property type="protein sequence ID" value="CCD17971.1"/>
    <property type="molecule type" value="Genomic_DNA"/>
</dbReference>
<name>F9WKF1_TRYVY</name>
<feature type="coiled-coil region" evidence="1">
    <location>
        <begin position="474"/>
        <end position="525"/>
    </location>
</feature>
<evidence type="ECO:0000313" key="4">
    <source>
        <dbReference type="Proteomes" id="UP000009027"/>
    </source>
</evidence>